<dbReference type="EMBL" id="ML210620">
    <property type="protein sequence ID" value="TFK16867.1"/>
    <property type="molecule type" value="Genomic_DNA"/>
</dbReference>
<dbReference type="Proteomes" id="UP000307440">
    <property type="component" value="Unassembled WGS sequence"/>
</dbReference>
<dbReference type="PROSITE" id="PS50158">
    <property type="entry name" value="ZF_CCHC"/>
    <property type="match status" value="1"/>
</dbReference>
<dbReference type="AlphaFoldDB" id="A0A5C3KAW5"/>
<reference evidence="4 5" key="1">
    <citation type="journal article" date="2019" name="Nat. Ecol. Evol.">
        <title>Megaphylogeny resolves global patterns of mushroom evolution.</title>
        <authorList>
            <person name="Varga T."/>
            <person name="Krizsan K."/>
            <person name="Foldi C."/>
            <person name="Dima B."/>
            <person name="Sanchez-Garcia M."/>
            <person name="Sanchez-Ramirez S."/>
            <person name="Szollosi G.J."/>
            <person name="Szarkandi J.G."/>
            <person name="Papp V."/>
            <person name="Albert L."/>
            <person name="Andreopoulos W."/>
            <person name="Angelini C."/>
            <person name="Antonin V."/>
            <person name="Barry K.W."/>
            <person name="Bougher N.L."/>
            <person name="Buchanan P."/>
            <person name="Buyck B."/>
            <person name="Bense V."/>
            <person name="Catcheside P."/>
            <person name="Chovatia M."/>
            <person name="Cooper J."/>
            <person name="Damon W."/>
            <person name="Desjardin D."/>
            <person name="Finy P."/>
            <person name="Geml J."/>
            <person name="Haridas S."/>
            <person name="Hughes K."/>
            <person name="Justo A."/>
            <person name="Karasinski D."/>
            <person name="Kautmanova I."/>
            <person name="Kiss B."/>
            <person name="Kocsube S."/>
            <person name="Kotiranta H."/>
            <person name="LaButti K.M."/>
            <person name="Lechner B.E."/>
            <person name="Liimatainen K."/>
            <person name="Lipzen A."/>
            <person name="Lukacs Z."/>
            <person name="Mihaltcheva S."/>
            <person name="Morgado L.N."/>
            <person name="Niskanen T."/>
            <person name="Noordeloos M.E."/>
            <person name="Ohm R.A."/>
            <person name="Ortiz-Santana B."/>
            <person name="Ovrebo C."/>
            <person name="Racz N."/>
            <person name="Riley R."/>
            <person name="Savchenko A."/>
            <person name="Shiryaev A."/>
            <person name="Soop K."/>
            <person name="Spirin V."/>
            <person name="Szebenyi C."/>
            <person name="Tomsovsky M."/>
            <person name="Tulloss R.E."/>
            <person name="Uehling J."/>
            <person name="Grigoriev I.V."/>
            <person name="Vagvolgyi C."/>
            <person name="Papp T."/>
            <person name="Martin F.M."/>
            <person name="Miettinen O."/>
            <person name="Hibbett D.S."/>
            <person name="Nagy L.G."/>
        </authorList>
    </citation>
    <scope>NUCLEOTIDE SEQUENCE [LARGE SCALE GENOMIC DNA]</scope>
    <source>
        <strain evidence="4 5">CBS 121175</strain>
    </source>
</reference>
<feature type="region of interest" description="Disordered" evidence="2">
    <location>
        <begin position="217"/>
        <end position="261"/>
    </location>
</feature>
<keyword evidence="1" id="KW-0863">Zinc-finger</keyword>
<dbReference type="GO" id="GO:0008270">
    <property type="term" value="F:zinc ion binding"/>
    <property type="evidence" value="ECO:0007669"/>
    <property type="project" value="UniProtKB-KW"/>
</dbReference>
<keyword evidence="1" id="KW-0862">Zinc</keyword>
<dbReference type="InterPro" id="IPR001878">
    <property type="entry name" value="Znf_CCHC"/>
</dbReference>
<feature type="domain" description="CCHC-type" evidence="3">
    <location>
        <begin position="330"/>
        <end position="343"/>
    </location>
</feature>
<evidence type="ECO:0000259" key="3">
    <source>
        <dbReference type="PROSITE" id="PS50158"/>
    </source>
</evidence>
<evidence type="ECO:0000313" key="4">
    <source>
        <dbReference type="EMBL" id="TFK16867.1"/>
    </source>
</evidence>
<name>A0A5C3KAW5_COPMA</name>
<dbReference type="OrthoDB" id="3055569at2759"/>
<organism evidence="4 5">
    <name type="scientific">Coprinopsis marcescibilis</name>
    <name type="common">Agaric fungus</name>
    <name type="synonym">Psathyrella marcescibilis</name>
    <dbReference type="NCBI Taxonomy" id="230819"/>
    <lineage>
        <taxon>Eukaryota</taxon>
        <taxon>Fungi</taxon>
        <taxon>Dikarya</taxon>
        <taxon>Basidiomycota</taxon>
        <taxon>Agaricomycotina</taxon>
        <taxon>Agaricomycetes</taxon>
        <taxon>Agaricomycetidae</taxon>
        <taxon>Agaricales</taxon>
        <taxon>Agaricineae</taxon>
        <taxon>Psathyrellaceae</taxon>
        <taxon>Coprinopsis</taxon>
    </lineage>
</organism>
<gene>
    <name evidence="4" type="ORF">FA15DRAFT_606222</name>
</gene>
<keyword evidence="5" id="KW-1185">Reference proteome</keyword>
<protein>
    <recommendedName>
        <fullName evidence="3">CCHC-type domain-containing protein</fullName>
    </recommendedName>
</protein>
<accession>A0A5C3KAW5</accession>
<keyword evidence="1" id="KW-0479">Metal-binding</keyword>
<dbReference type="GO" id="GO:0003676">
    <property type="term" value="F:nucleic acid binding"/>
    <property type="evidence" value="ECO:0007669"/>
    <property type="project" value="InterPro"/>
</dbReference>
<proteinExistence type="predicted"/>
<sequence>MKTVLLKFHGVEDKDTQMSKDFVKDIQIIFGQSMDINNATKVEYFGDYLATNSPAKDWYEGLPSSGKQKWAEFLTAFKTQFPPLQVERELVRMEIVGNELGGMVPRGGVDIWTHIAFADCLMQLAKEAAIESTTECMWLVWDKFPATLKERVMGTHMSWMSLCAAIKVVDTAALKEVVERERRWEVAREQLESQHKEIVWQSALLEQQRNWVVADEDEQDDAGSTTMNAGQPAKPFKPRVQPLTTTPATAPMAGNLGRPRPPLMPVMEELRRATKELLALYPQQPATTGETEYRAQLGWWMEKHPGTKQATHTTGFLLSPWESPVCSGECFKCGETNHFRVQCTAPVERKLPPLEQWWRLHCNRVIGQEGHHGVWVCNW</sequence>
<evidence type="ECO:0000256" key="1">
    <source>
        <dbReference type="PROSITE-ProRule" id="PRU00047"/>
    </source>
</evidence>
<dbReference type="STRING" id="230819.A0A5C3KAW5"/>
<evidence type="ECO:0000256" key="2">
    <source>
        <dbReference type="SAM" id="MobiDB-lite"/>
    </source>
</evidence>
<evidence type="ECO:0000313" key="5">
    <source>
        <dbReference type="Proteomes" id="UP000307440"/>
    </source>
</evidence>